<protein>
    <recommendedName>
        <fullName evidence="7">Derlin</fullName>
    </recommendedName>
</protein>
<dbReference type="VEuPathDB" id="FungiDB:PNEJI1_000193"/>
<keyword evidence="4 7" id="KW-0256">Endoplasmic reticulum</keyword>
<comment type="caution">
    <text evidence="8">The sequence shown here is derived from an EMBL/GenBank/DDBJ whole genome shotgun (WGS) entry which is preliminary data.</text>
</comment>
<organism evidence="9">
    <name type="scientific">Pneumocystis jirovecii</name>
    <name type="common">Human pneumocystis pneumonia agent</name>
    <dbReference type="NCBI Taxonomy" id="42068"/>
    <lineage>
        <taxon>Eukaryota</taxon>
        <taxon>Fungi</taxon>
        <taxon>Dikarya</taxon>
        <taxon>Ascomycota</taxon>
        <taxon>Taphrinomycotina</taxon>
        <taxon>Pneumocystomycetes</taxon>
        <taxon>Pneumocystaceae</taxon>
        <taxon>Pneumocystis</taxon>
    </lineage>
</organism>
<dbReference type="InterPro" id="IPR007599">
    <property type="entry name" value="DER1"/>
</dbReference>
<evidence type="ECO:0000256" key="2">
    <source>
        <dbReference type="ARBA" id="ARBA00008917"/>
    </source>
</evidence>
<dbReference type="PANTHER" id="PTHR11009">
    <property type="entry name" value="DER1-LIKE PROTEIN, DERLIN"/>
    <property type="match status" value="1"/>
</dbReference>
<evidence type="ECO:0000256" key="1">
    <source>
        <dbReference type="ARBA" id="ARBA00004477"/>
    </source>
</evidence>
<dbReference type="InterPro" id="IPR035952">
    <property type="entry name" value="Rhomboid-like_sf"/>
</dbReference>
<comment type="function">
    <text evidence="7">May be involved in the degradation of misfolded endoplasmic reticulum (ER) luminal proteins.</text>
</comment>
<evidence type="ECO:0000256" key="6">
    <source>
        <dbReference type="ARBA" id="ARBA00023136"/>
    </source>
</evidence>
<gene>
    <name evidence="8" type="ORF">PNEJI1_000193</name>
</gene>
<evidence type="ECO:0000313" key="9">
    <source>
        <dbReference type="Proteomes" id="UP000010422"/>
    </source>
</evidence>
<evidence type="ECO:0000313" key="8">
    <source>
        <dbReference type="EMBL" id="CCJ30252.1"/>
    </source>
</evidence>
<comment type="similarity">
    <text evidence="2 7">Belongs to the derlin family.</text>
</comment>
<dbReference type="EMBL" id="CAKM01000242">
    <property type="protein sequence ID" value="CCJ30252.1"/>
    <property type="molecule type" value="Genomic_DNA"/>
</dbReference>
<evidence type="ECO:0000256" key="5">
    <source>
        <dbReference type="ARBA" id="ARBA00022989"/>
    </source>
</evidence>
<feature type="transmembrane region" description="Helical" evidence="7">
    <location>
        <begin position="103"/>
        <end position="134"/>
    </location>
</feature>
<dbReference type="AlphaFoldDB" id="L0PDE4"/>
<dbReference type="Pfam" id="PF04511">
    <property type="entry name" value="DER1"/>
    <property type="match status" value="1"/>
</dbReference>
<dbReference type="InParanoid" id="L0PDE4"/>
<dbReference type="STRING" id="1209962.L0PDE4"/>
<feature type="transmembrane region" description="Helical" evidence="7">
    <location>
        <begin position="64"/>
        <end position="82"/>
    </location>
</feature>
<feature type="transmembrane region" description="Helical" evidence="7">
    <location>
        <begin position="146"/>
        <end position="168"/>
    </location>
</feature>
<dbReference type="GO" id="GO:0005789">
    <property type="term" value="C:endoplasmic reticulum membrane"/>
    <property type="evidence" value="ECO:0007669"/>
    <property type="project" value="UniProtKB-SubCell"/>
</dbReference>
<accession>L0PDE4</accession>
<sequence length="198" mass="23317">MPWLFESWYMDVPIVTRLFITGAVATSVAVQCNWVTPFQLFFSWHSVIIRVIEGLQYWRLVTTFLYFGNLSFDFLFHIFFIARYCRMLEETSFRGRSWEFACLLLYATTSLLILSPLVSLTFLASPLSFCLIYLWSRRNPSVRLSFLGLFVFNAPYLPWILLWFSFILHNTIPKGDLLGMFVGHIYYYLKDVMPTISS</sequence>
<dbReference type="FunCoup" id="L0PDE4">
    <property type="interactions" value="152"/>
</dbReference>
<dbReference type="GO" id="GO:0006950">
    <property type="term" value="P:response to stress"/>
    <property type="evidence" value="ECO:0007669"/>
    <property type="project" value="UniProtKB-ARBA"/>
</dbReference>
<reference evidence="8 9" key="1">
    <citation type="journal article" date="2012" name="MBio">
        <title>De novo assembly of the Pneumocystis jirovecii genome from a single bronchoalveolar lavage fluid specimen from a patient.</title>
        <authorList>
            <person name="Cisse O.H."/>
            <person name="Pagni M."/>
            <person name="Hauser P.M."/>
        </authorList>
    </citation>
    <scope>NUCLEOTIDE SEQUENCE [LARGE SCALE GENOMIC DNA]</scope>
    <source>
        <strain evidence="8 9">SE8</strain>
    </source>
</reference>
<evidence type="ECO:0000256" key="4">
    <source>
        <dbReference type="ARBA" id="ARBA00022824"/>
    </source>
</evidence>
<name>L0PDE4_PNEJI</name>
<dbReference type="Proteomes" id="UP000010422">
    <property type="component" value="Unassembled WGS sequence"/>
</dbReference>
<proteinExistence type="inferred from homology"/>
<keyword evidence="5 7" id="KW-1133">Transmembrane helix</keyword>
<evidence type="ECO:0000256" key="3">
    <source>
        <dbReference type="ARBA" id="ARBA00022692"/>
    </source>
</evidence>
<comment type="caution">
    <text evidence="7">Lacks conserved residue(s) required for the propagation of feature annotation.</text>
</comment>
<evidence type="ECO:0000256" key="7">
    <source>
        <dbReference type="RuleBase" id="RU363059"/>
    </source>
</evidence>
<keyword evidence="6 7" id="KW-0472">Membrane</keyword>
<keyword evidence="3 7" id="KW-0812">Transmembrane</keyword>
<comment type="subcellular location">
    <subcellularLocation>
        <location evidence="1 7">Endoplasmic reticulum membrane</location>
        <topology evidence="1 7">Multi-pass membrane protein</topology>
    </subcellularLocation>
</comment>
<dbReference type="SUPFAM" id="SSF144091">
    <property type="entry name" value="Rhomboid-like"/>
    <property type="match status" value="1"/>
</dbReference>